<dbReference type="GO" id="GO:0016491">
    <property type="term" value="F:oxidoreductase activity"/>
    <property type="evidence" value="ECO:0007669"/>
    <property type="project" value="InterPro"/>
</dbReference>
<accession>A0A2U8PJJ4</accession>
<name>A0A2U8PJJ4_9BRAD</name>
<organism evidence="1 2">
    <name type="scientific">Bradyrhizobium ottawaense</name>
    <dbReference type="NCBI Taxonomy" id="931866"/>
    <lineage>
        <taxon>Bacteria</taxon>
        <taxon>Pseudomonadati</taxon>
        <taxon>Pseudomonadota</taxon>
        <taxon>Alphaproteobacteria</taxon>
        <taxon>Hyphomicrobiales</taxon>
        <taxon>Nitrobacteraceae</taxon>
        <taxon>Bradyrhizobium</taxon>
    </lineage>
</organism>
<protein>
    <submittedName>
        <fullName evidence="1">Tat pathway signal protein</fullName>
    </submittedName>
</protein>
<reference evidence="1 2" key="1">
    <citation type="journal article" date="2014" name="Int. J. Syst. Evol. Microbiol.">
        <title>Bradyrhizobium ottawaense sp. nov., a symbiotic nitrogen fixing bacterium from root nodules of soybeans in Canada.</title>
        <authorList>
            <person name="Yu X."/>
            <person name="Cloutier S."/>
            <person name="Tambong J.T."/>
            <person name="Bromfield E.S."/>
        </authorList>
    </citation>
    <scope>NUCLEOTIDE SEQUENCE [LARGE SCALE GENOMIC DNA]</scope>
    <source>
        <strain evidence="1 2">OO99</strain>
    </source>
</reference>
<evidence type="ECO:0000313" key="2">
    <source>
        <dbReference type="Proteomes" id="UP000215703"/>
    </source>
</evidence>
<dbReference type="SUPFAM" id="SSF55469">
    <property type="entry name" value="FMN-dependent nitroreductase-like"/>
    <property type="match status" value="2"/>
</dbReference>
<dbReference type="KEGG" id="bot:CIT37_40345"/>
<reference evidence="1 2" key="2">
    <citation type="journal article" date="2017" name="Syst. Appl. Microbiol.">
        <title>Soybeans inoculated with root zone soils of Canadian native legumes harbour diverse and novel Bradyrhizobium spp. that possess agricultural potential.</title>
        <authorList>
            <person name="Bromfield E.S.P."/>
            <person name="Cloutier S."/>
            <person name="Tambong J.T."/>
            <person name="Tran Thi T.V."/>
        </authorList>
    </citation>
    <scope>NUCLEOTIDE SEQUENCE [LARGE SCALE GENOMIC DNA]</scope>
    <source>
        <strain evidence="1 2">OO99</strain>
    </source>
</reference>
<dbReference type="InterPro" id="IPR000415">
    <property type="entry name" value="Nitroreductase-like"/>
</dbReference>
<gene>
    <name evidence="1" type="ORF">CIT37_40345</name>
</gene>
<sequence length="364" mass="39551">MERTFVVDRRQFIGAALGLPAAAIAGFPAAGATMTYDEAVTTSRAPLQAVPRDRELVRFATLAANSHNTQPWIFSARGNEIAIAPDFTRRCPAVDPDDHHLFVSLGCAAENLILAASTLGWRADPVIEGDRIVIALEEAPPAASALAAAIPVRQCTRAAFDGRPAATETLRQLESACREPDVAAILMTERAAIAGVTDYVLEGNSVQMRDKAFMRELVSWIRFNETEALATMDGLFSPASGNPSLPSWLARPLLKFFFTERSENKKYREQLASSAGVVVLAADRSDTSHWIAVGRACQRFGLQATALGLKYSFVNQPVEVAALRPQFAASIGLGERRPDIVMRFGYGPDLPKSQRRPPELVMRS</sequence>
<dbReference type="RefSeq" id="WP_095426441.1">
    <property type="nucleotide sequence ID" value="NZ_CP029425.2"/>
</dbReference>
<dbReference type="PROSITE" id="PS51318">
    <property type="entry name" value="TAT"/>
    <property type="match status" value="1"/>
</dbReference>
<dbReference type="AlphaFoldDB" id="A0A2U8PJJ4"/>
<proteinExistence type="predicted"/>
<dbReference type="GeneID" id="92968924"/>
<dbReference type="InterPro" id="IPR006311">
    <property type="entry name" value="TAT_signal"/>
</dbReference>
<evidence type="ECO:0000313" key="1">
    <source>
        <dbReference type="EMBL" id="AWL97684.1"/>
    </source>
</evidence>
<dbReference type="Gene3D" id="3.40.109.10">
    <property type="entry name" value="NADH Oxidase"/>
    <property type="match status" value="1"/>
</dbReference>
<dbReference type="EMBL" id="CP029425">
    <property type="protein sequence ID" value="AWL97684.1"/>
    <property type="molecule type" value="Genomic_DNA"/>
</dbReference>
<dbReference type="Proteomes" id="UP000215703">
    <property type="component" value="Chromosome"/>
</dbReference>
<dbReference type="NCBIfam" id="NF047509">
    <property type="entry name" value="Rv3131_FMN_oxido"/>
    <property type="match status" value="1"/>
</dbReference>